<dbReference type="OrthoDB" id="5827at2759"/>
<dbReference type="AlphaFoldDB" id="A0A7J7ID00"/>
<feature type="transmembrane region" description="Helical" evidence="1">
    <location>
        <begin position="84"/>
        <end position="103"/>
    </location>
</feature>
<name>A0A7J7ID00_9RHOD</name>
<keyword evidence="1" id="KW-1133">Transmembrane helix</keyword>
<proteinExistence type="predicted"/>
<protein>
    <submittedName>
        <fullName evidence="2">Uncharacterized protein</fullName>
    </submittedName>
</protein>
<gene>
    <name evidence="2" type="ORF">F1559_001950</name>
</gene>
<accession>A0A7J7ID00</accession>
<keyword evidence="1" id="KW-0812">Transmembrane</keyword>
<comment type="caution">
    <text evidence="2">The sequence shown here is derived from an EMBL/GenBank/DDBJ whole genome shotgun (WGS) entry which is preliminary data.</text>
</comment>
<keyword evidence="3" id="KW-1185">Reference proteome</keyword>
<reference evidence="2 3" key="1">
    <citation type="journal article" date="2020" name="J. Phycol.">
        <title>Comparative genome analysis reveals Cyanidiococcus gen. nov., a new extremophilic red algal genus sister to Cyanidioschyzon (Cyanidioschyzonaceae, Rhodophyta).</title>
        <authorList>
            <person name="Liu S.-L."/>
            <person name="Chiang Y.-R."/>
            <person name="Yoon H.S."/>
            <person name="Fu H.-Y."/>
        </authorList>
    </citation>
    <scope>NUCLEOTIDE SEQUENCE [LARGE SCALE GENOMIC DNA]</scope>
    <source>
        <strain evidence="2 3">THAL066</strain>
    </source>
</reference>
<evidence type="ECO:0000313" key="3">
    <source>
        <dbReference type="Proteomes" id="UP000530660"/>
    </source>
</evidence>
<keyword evidence="1" id="KW-0472">Membrane</keyword>
<dbReference type="EMBL" id="VWRR01000019">
    <property type="protein sequence ID" value="KAF6000564.1"/>
    <property type="molecule type" value="Genomic_DNA"/>
</dbReference>
<dbReference type="Proteomes" id="UP000530660">
    <property type="component" value="Unassembled WGS sequence"/>
</dbReference>
<sequence>MFVASTFLTRGLFDIRHRSASPSVHVTACASEERPPFRCSKRSQPAEQRANFKRFWSRPFCTREIERKLGDESARHDNGEGLQLLGVIPLVPNWLVWILYFYFGYRFYRGYDRTTFSSSSKLMLTLVWPVLLITASGRRNFQRALRGDDS</sequence>
<evidence type="ECO:0000256" key="1">
    <source>
        <dbReference type="SAM" id="Phobius"/>
    </source>
</evidence>
<evidence type="ECO:0000313" key="2">
    <source>
        <dbReference type="EMBL" id="KAF6000564.1"/>
    </source>
</evidence>
<organism evidence="2 3">
    <name type="scientific">Cyanidiococcus yangmingshanensis</name>
    <dbReference type="NCBI Taxonomy" id="2690220"/>
    <lineage>
        <taxon>Eukaryota</taxon>
        <taxon>Rhodophyta</taxon>
        <taxon>Bangiophyceae</taxon>
        <taxon>Cyanidiales</taxon>
        <taxon>Cyanidiaceae</taxon>
        <taxon>Cyanidiococcus</taxon>
    </lineage>
</organism>